<dbReference type="PANTHER" id="PTHR14485">
    <property type="entry name" value="TETRATRICOPEPTIDE REPEAT PROTEIN 23"/>
    <property type="match status" value="1"/>
</dbReference>
<dbReference type="Gene3D" id="1.25.40.10">
    <property type="entry name" value="Tetratricopeptide repeat domain"/>
    <property type="match status" value="1"/>
</dbReference>
<reference evidence="3" key="1">
    <citation type="submission" date="2021-02" db="EMBL/GenBank/DDBJ databases">
        <authorList>
            <person name="Nowell W R."/>
        </authorList>
    </citation>
    <scope>NUCLEOTIDE SEQUENCE</scope>
</reference>
<dbReference type="InterPro" id="IPR042621">
    <property type="entry name" value="TTC23/TTC23L"/>
</dbReference>
<accession>A0A814D529</accession>
<gene>
    <name evidence="3" type="ORF">IZO911_LOCUS14915</name>
</gene>
<dbReference type="Proteomes" id="UP000663860">
    <property type="component" value="Unassembled WGS sequence"/>
</dbReference>
<proteinExistence type="predicted"/>
<keyword evidence="1" id="KW-0175">Coiled coil</keyword>
<feature type="region of interest" description="Disordered" evidence="2">
    <location>
        <begin position="1"/>
        <end position="35"/>
    </location>
</feature>
<protein>
    <submittedName>
        <fullName evidence="3">Uncharacterized protein</fullName>
    </submittedName>
</protein>
<dbReference type="InterPro" id="IPR011990">
    <property type="entry name" value="TPR-like_helical_dom_sf"/>
</dbReference>
<name>A0A814D529_9BILA</name>
<feature type="coiled-coil region" evidence="1">
    <location>
        <begin position="60"/>
        <end position="87"/>
    </location>
</feature>
<comment type="caution">
    <text evidence="3">The sequence shown here is derived from an EMBL/GenBank/DDBJ whole genome shotgun (WGS) entry which is preliminary data.</text>
</comment>
<evidence type="ECO:0000313" key="3">
    <source>
        <dbReference type="EMBL" id="CAF0949500.1"/>
    </source>
</evidence>
<evidence type="ECO:0000256" key="1">
    <source>
        <dbReference type="SAM" id="Coils"/>
    </source>
</evidence>
<evidence type="ECO:0000313" key="4">
    <source>
        <dbReference type="Proteomes" id="UP000663860"/>
    </source>
</evidence>
<evidence type="ECO:0000256" key="2">
    <source>
        <dbReference type="SAM" id="MobiDB-lite"/>
    </source>
</evidence>
<dbReference type="SUPFAM" id="SSF48452">
    <property type="entry name" value="TPR-like"/>
    <property type="match status" value="1"/>
</dbReference>
<organism evidence="3 4">
    <name type="scientific">Adineta steineri</name>
    <dbReference type="NCBI Taxonomy" id="433720"/>
    <lineage>
        <taxon>Eukaryota</taxon>
        <taxon>Metazoa</taxon>
        <taxon>Spiralia</taxon>
        <taxon>Gnathifera</taxon>
        <taxon>Rotifera</taxon>
        <taxon>Eurotatoria</taxon>
        <taxon>Bdelloidea</taxon>
        <taxon>Adinetida</taxon>
        <taxon>Adinetidae</taxon>
        <taxon>Adineta</taxon>
    </lineage>
</organism>
<dbReference type="EMBL" id="CAJNOE010000126">
    <property type="protein sequence ID" value="CAF0949500.1"/>
    <property type="molecule type" value="Genomic_DNA"/>
</dbReference>
<dbReference type="PANTHER" id="PTHR14485:SF2">
    <property type="entry name" value="FUNGAL STAND N-TERMINAL GOODBYE DOMAIN-CONTAINING PROTEIN"/>
    <property type="match status" value="1"/>
</dbReference>
<sequence>MVTHELNRVRNRPLSASRKRRQNSSRRSSLNADPILSERTTFNPESILPANNIFYSGIDLRSTKEKLESLEHEMKLLEDDSTSEEHLNSLVLMQLYTSLEYGEISIENARTYLNLSKFYFNHKNLLPQAKTHILNARQILEHLNIKPIDDHLNQNLFAFEIYFLLIKYSLQAKQHSLQRDIKIKNKHILSIETTHIDHDLELIEQYLEKLKHLMSSSDYEEKYMEYLNIKFDIIITNTKEFNYHISELAKEIIDKYSSLNQIKHQIDIYLRCGFYFVSFNDHIEDGFNYYKKAVELAEEIEKHEPSDVHKYQLANAIFQWAKARVRCDRLTDNTERKFRRAIELYKQVNDENDKNILRTIDELAIFYTKTDKFQDALNILCDSLLDKKRLFGDFSEEVIQSESRIGAIYLRECEYLNAAEHLKECLDLQEFVYGPKDSRTCQTRDALEILKKDPTVSRTYFSRTNDGIRQGRPAFRLSNKVSYAKDDNDVLLTVTKKPPISSKN</sequence>
<dbReference type="AlphaFoldDB" id="A0A814D529"/>